<dbReference type="InterPro" id="IPR043129">
    <property type="entry name" value="ATPase_NBD"/>
</dbReference>
<evidence type="ECO:0000256" key="1">
    <source>
        <dbReference type="ARBA" id="ARBA00006479"/>
    </source>
</evidence>
<dbReference type="GeneID" id="35866503"/>
<dbReference type="Gene3D" id="3.30.420.40">
    <property type="match status" value="3"/>
</dbReference>
<protein>
    <submittedName>
        <fullName evidence="2">ROK family protein</fullName>
    </submittedName>
</protein>
<name>A0A2I1IQT2_9ACTO</name>
<proteinExistence type="inferred from homology"/>
<dbReference type="CDD" id="cd23763">
    <property type="entry name" value="ASKHA_ATPase_ROK"/>
    <property type="match status" value="1"/>
</dbReference>
<dbReference type="STRING" id="33007.HMPREF3198_02080"/>
<keyword evidence="3" id="KW-1185">Reference proteome</keyword>
<accession>A0A2I1IQT2</accession>
<dbReference type="Pfam" id="PF00480">
    <property type="entry name" value="ROK"/>
    <property type="match status" value="2"/>
</dbReference>
<dbReference type="AlphaFoldDB" id="A0A2I1IQT2"/>
<dbReference type="EMBL" id="PKKO01000001">
    <property type="protein sequence ID" value="PKY73477.1"/>
    <property type="molecule type" value="Genomic_DNA"/>
</dbReference>
<sequence length="384" mass="40351">MKATRRIQRRANMEAVLRAAMAKPHTLSQLASKTGITRPATESVVQDLTKLGWIGPTSAPKDTPTLGRPASYFGLSKKAGLVGALDIGAHHISAALAELSGDVIAEKTGPADEGTPIRERVDLAVRLLQNLLPPRANLRICVVGAPGIHNRGKVVYFGGSGMPGLQGFELASAVKDELSVPVLTAGDCHLGARAESWRGAASGIDQVVFILAGKRTGAASVINGRVHEGQSGAAGLIGELDCLGWRTLEEETFASALYPGHAPSRDELFPLAANGDETALQAVDLYAKVLARGTAAMILALGPQAVVIGGQYSNYADLFLPTLRCELGKFCPFMPQILPSTLGEKAVLVGGIRHALDAVFDKISDHVRNSDFFPAASQVLDAED</sequence>
<dbReference type="Gene3D" id="1.10.10.10">
    <property type="entry name" value="Winged helix-like DNA-binding domain superfamily/Winged helix DNA-binding domain"/>
    <property type="match status" value="1"/>
</dbReference>
<dbReference type="InterPro" id="IPR036388">
    <property type="entry name" value="WH-like_DNA-bd_sf"/>
</dbReference>
<evidence type="ECO:0000313" key="3">
    <source>
        <dbReference type="Proteomes" id="UP000235122"/>
    </source>
</evidence>
<comment type="similarity">
    <text evidence="1">Belongs to the ROK (NagC/XylR) family.</text>
</comment>
<comment type="caution">
    <text evidence="2">The sequence shown here is derived from an EMBL/GenBank/DDBJ whole genome shotgun (WGS) entry which is preliminary data.</text>
</comment>
<dbReference type="PANTHER" id="PTHR18964:SF149">
    <property type="entry name" value="BIFUNCTIONAL UDP-N-ACETYLGLUCOSAMINE 2-EPIMERASE_N-ACETYLMANNOSAMINE KINASE"/>
    <property type="match status" value="1"/>
</dbReference>
<evidence type="ECO:0000313" key="2">
    <source>
        <dbReference type="EMBL" id="PKY73477.1"/>
    </source>
</evidence>
<dbReference type="RefSeq" id="WP_024332169.1">
    <property type="nucleotide sequence ID" value="NZ_JASOXK010000010.1"/>
</dbReference>
<reference evidence="2 3" key="1">
    <citation type="submission" date="2017-12" db="EMBL/GenBank/DDBJ databases">
        <title>Phylogenetic diversity of female urinary microbiome.</title>
        <authorList>
            <person name="Thomas-White K."/>
            <person name="Wolfe A.J."/>
        </authorList>
    </citation>
    <scope>NUCLEOTIDE SEQUENCE [LARGE SCALE GENOMIC DNA]</scope>
    <source>
        <strain evidence="2 3">UMB0402</strain>
    </source>
</reference>
<dbReference type="Proteomes" id="UP000235122">
    <property type="component" value="Unassembled WGS sequence"/>
</dbReference>
<dbReference type="PANTHER" id="PTHR18964">
    <property type="entry name" value="ROK (REPRESSOR, ORF, KINASE) FAMILY"/>
    <property type="match status" value="1"/>
</dbReference>
<dbReference type="InterPro" id="IPR000600">
    <property type="entry name" value="ROK"/>
</dbReference>
<gene>
    <name evidence="2" type="ORF">CYJ19_02520</name>
</gene>
<organism evidence="2 3">
    <name type="scientific">Winkia neuii</name>
    <dbReference type="NCBI Taxonomy" id="33007"/>
    <lineage>
        <taxon>Bacteria</taxon>
        <taxon>Bacillati</taxon>
        <taxon>Actinomycetota</taxon>
        <taxon>Actinomycetes</taxon>
        <taxon>Actinomycetales</taxon>
        <taxon>Actinomycetaceae</taxon>
        <taxon>Winkia</taxon>
    </lineage>
</organism>
<dbReference type="SUPFAM" id="SSF53067">
    <property type="entry name" value="Actin-like ATPase domain"/>
    <property type="match status" value="1"/>
</dbReference>